<proteinExistence type="predicted"/>
<protein>
    <submittedName>
        <fullName evidence="1">Uncharacterized protein</fullName>
    </submittedName>
</protein>
<name>U9SUR9_RHIID</name>
<dbReference type="AlphaFoldDB" id="U9SUR9"/>
<reference evidence="1" key="1">
    <citation type="submission" date="2013-07" db="EMBL/GenBank/DDBJ databases">
        <title>The genome of an arbuscular mycorrhizal fungus provides insights into the evolution of the oldest plant symbiosis.</title>
        <authorList>
            <consortium name="DOE Joint Genome Institute"/>
            <person name="Tisserant E."/>
            <person name="Malbreil M."/>
            <person name="Kuo A."/>
            <person name="Kohler A."/>
            <person name="Symeonidi A."/>
            <person name="Balestrini R."/>
            <person name="Charron P."/>
            <person name="Duensing N."/>
            <person name="Frei-dit-Frey N."/>
            <person name="Gianinazzi-Pearson V."/>
            <person name="Gilbert B."/>
            <person name="Handa Y."/>
            <person name="Hijri M."/>
            <person name="Kaul R."/>
            <person name="Kawaguchi M."/>
            <person name="Krajinski F."/>
            <person name="Lammers P."/>
            <person name="Lapierre D."/>
            <person name="Masclaux F.G."/>
            <person name="Murat C."/>
            <person name="Morin E."/>
            <person name="Ndikumana S."/>
            <person name="Pagni M."/>
            <person name="Petitpierre D."/>
            <person name="Requena N."/>
            <person name="Rosikiewicz P."/>
            <person name="Riley R."/>
            <person name="Saito K."/>
            <person name="San Clemente H."/>
            <person name="Shapiro H."/>
            <person name="van Tuinen D."/>
            <person name="Becard G."/>
            <person name="Bonfante P."/>
            <person name="Paszkowski U."/>
            <person name="Shachar-Hill Y."/>
            <person name="Young J.P."/>
            <person name="Sanders I.R."/>
            <person name="Henrissat B."/>
            <person name="Rensing S.A."/>
            <person name="Grigoriev I.V."/>
            <person name="Corradi N."/>
            <person name="Roux C."/>
            <person name="Martin F."/>
        </authorList>
    </citation>
    <scope>NUCLEOTIDE SEQUENCE</scope>
    <source>
        <strain evidence="1">DAOM 197198</strain>
    </source>
</reference>
<evidence type="ECO:0000313" key="1">
    <source>
        <dbReference type="EMBL" id="ERZ97787.1"/>
    </source>
</evidence>
<accession>U9SUR9</accession>
<dbReference type="HOGENOM" id="CLU_2098139_0_0_1"/>
<organism evidence="1">
    <name type="scientific">Rhizophagus irregularis (strain DAOM 181602 / DAOM 197198 / MUCL 43194)</name>
    <name type="common">Arbuscular mycorrhizal fungus</name>
    <name type="synonym">Glomus intraradices</name>
    <dbReference type="NCBI Taxonomy" id="747089"/>
    <lineage>
        <taxon>Eukaryota</taxon>
        <taxon>Fungi</taxon>
        <taxon>Fungi incertae sedis</taxon>
        <taxon>Mucoromycota</taxon>
        <taxon>Glomeromycotina</taxon>
        <taxon>Glomeromycetes</taxon>
        <taxon>Glomerales</taxon>
        <taxon>Glomeraceae</taxon>
        <taxon>Rhizophagus</taxon>
    </lineage>
</organism>
<dbReference type="EMBL" id="KI299323">
    <property type="protein sequence ID" value="ERZ97787.1"/>
    <property type="molecule type" value="Genomic_DNA"/>
</dbReference>
<gene>
    <name evidence="1" type="ORF">GLOINDRAFT_88815</name>
</gene>
<sequence length="116" mass="13584">MGQWVSNRLDAVSYNKISLLWGAFCLATYNFGVMIEKYMRPIGLYFETGVHFLKDNYKICYTSVTPGPKFHWLIICGVTENKNGCSHFTILRFNPLRIHQIILNLYFEISFYSIKL</sequence>